<gene>
    <name evidence="1" type="ORF">BSZ37_20520</name>
</gene>
<comment type="caution">
    <text evidence="1">The sequence shown here is derived from an EMBL/GenBank/DDBJ whole genome shotgun (WGS) entry which is preliminary data.</text>
</comment>
<organism evidence="1 2">
    <name type="scientific">Rubrivirga marina</name>
    <dbReference type="NCBI Taxonomy" id="1196024"/>
    <lineage>
        <taxon>Bacteria</taxon>
        <taxon>Pseudomonadati</taxon>
        <taxon>Rhodothermota</taxon>
        <taxon>Rhodothermia</taxon>
        <taxon>Rhodothermales</taxon>
        <taxon>Rubricoccaceae</taxon>
        <taxon>Rubrivirga</taxon>
    </lineage>
</organism>
<proteinExistence type="predicted"/>
<dbReference type="EMBL" id="MQWD01000005">
    <property type="protein sequence ID" value="PAP74566.1"/>
    <property type="molecule type" value="Genomic_DNA"/>
</dbReference>
<dbReference type="AlphaFoldDB" id="A0A271ITK5"/>
<dbReference type="Proteomes" id="UP000216339">
    <property type="component" value="Unassembled WGS sequence"/>
</dbReference>
<evidence type="ECO:0000313" key="1">
    <source>
        <dbReference type="EMBL" id="PAP74566.1"/>
    </source>
</evidence>
<sequence length="72" mass="7505">MLRDRVPGSGLRRGVVYGAGSSLVVDEGLSPLLAFSPGPLAFPWQTHARGFIGHLVYGGVVGAAMRVQDRAG</sequence>
<reference evidence="1 2" key="1">
    <citation type="submission" date="2016-11" db="EMBL/GenBank/DDBJ databases">
        <title>Study of marine rhodopsin-containing bacteria.</title>
        <authorList>
            <person name="Yoshizawa S."/>
            <person name="Kumagai Y."/>
            <person name="Kogure K."/>
        </authorList>
    </citation>
    <scope>NUCLEOTIDE SEQUENCE [LARGE SCALE GENOMIC DNA]</scope>
    <source>
        <strain evidence="1 2">SAORIC-28</strain>
    </source>
</reference>
<keyword evidence="2" id="KW-1185">Reference proteome</keyword>
<name>A0A271ITK5_9BACT</name>
<dbReference type="RefSeq" id="WP_095512533.1">
    <property type="nucleotide sequence ID" value="NZ_MQWD01000005.1"/>
</dbReference>
<evidence type="ECO:0000313" key="2">
    <source>
        <dbReference type="Proteomes" id="UP000216339"/>
    </source>
</evidence>
<accession>A0A271ITK5</accession>
<protein>
    <submittedName>
        <fullName evidence="1">Uncharacterized protein</fullName>
    </submittedName>
</protein>